<dbReference type="InterPro" id="IPR006233">
    <property type="entry name" value="Cys_b_lyase_bac"/>
</dbReference>
<reference evidence="11 12" key="1">
    <citation type="submission" date="2020-08" db="EMBL/GenBank/DDBJ databases">
        <title>Functional genomics of gut bacteria from endangered species of beetles.</title>
        <authorList>
            <person name="Carlos-Shanley C."/>
        </authorList>
    </citation>
    <scope>NUCLEOTIDE SEQUENCE [LARGE SCALE GENOMIC DNA]</scope>
    <source>
        <strain evidence="11 12">S00202</strain>
    </source>
</reference>
<dbReference type="EMBL" id="JACHLL010000009">
    <property type="protein sequence ID" value="MBB6343409.1"/>
    <property type="molecule type" value="Genomic_DNA"/>
</dbReference>
<sequence>MTDQQHPDTLLTHKGRPDASAGAPVNPPLVRASTLLFADVAEMQASHGSRHSYGRHSNPPGLALEQALCSLEGAAGCRLTPSGLSAITTTLLALLRPGDHLLMTDSAYEPTRSFCHGLLAQLGISTTFYDPLLGAGIETLVQPNTRLIFAESPGSLTFEVQDIPALSAVARRHDLYLVADNTWATPLGWRPFELGIDVSIHAATKYIVGHSDVMLGAILCNERTRPAIERCWRGLGLAVSSDDAYLGLRGLRTLGVRLGQHAQSALQIAQWLSAQPQVAQVLYPPLPGSPGHELWQRDYEASRACGLLGVLLPEGCSEAAMHRVVDACRLFGRGYSWGGFESLIIPVNPAPQRSVTASRWQGRHLLRLHIGLEDSRDLMADLQQALAQLKDAP</sequence>
<evidence type="ECO:0000256" key="5">
    <source>
        <dbReference type="ARBA" id="ARBA00046315"/>
    </source>
</evidence>
<dbReference type="Gene3D" id="3.90.1150.10">
    <property type="entry name" value="Aspartate Aminotransferase, domain 1"/>
    <property type="match status" value="1"/>
</dbReference>
<evidence type="ECO:0000256" key="7">
    <source>
        <dbReference type="ARBA" id="ARBA00047625"/>
    </source>
</evidence>
<evidence type="ECO:0000256" key="8">
    <source>
        <dbReference type="PIRSR" id="PIRSR001434-2"/>
    </source>
</evidence>
<dbReference type="InterPro" id="IPR015421">
    <property type="entry name" value="PyrdxlP-dep_Trfase_major"/>
</dbReference>
<dbReference type="InterPro" id="IPR015424">
    <property type="entry name" value="PyrdxlP-dep_Trfase"/>
</dbReference>
<gene>
    <name evidence="11" type="ORF">HNP49_003611</name>
</gene>
<dbReference type="NCBIfam" id="TIGR01324">
    <property type="entry name" value="cysta_beta_ly_B"/>
    <property type="match status" value="1"/>
</dbReference>
<feature type="region of interest" description="Disordered" evidence="10">
    <location>
        <begin position="1"/>
        <end position="25"/>
    </location>
</feature>
<dbReference type="PANTHER" id="PTHR43500:SF1">
    <property type="entry name" value="CYSTATHIONINE BETA-LYASE-RELATED"/>
    <property type="match status" value="1"/>
</dbReference>
<name>A0A7X0BYJ8_9PSED</name>
<dbReference type="RefSeq" id="WP_184685617.1">
    <property type="nucleotide sequence ID" value="NZ_JACHLL010000009.1"/>
</dbReference>
<evidence type="ECO:0000256" key="2">
    <source>
        <dbReference type="ARBA" id="ARBA00009077"/>
    </source>
</evidence>
<dbReference type="SUPFAM" id="SSF53383">
    <property type="entry name" value="PLP-dependent transferases"/>
    <property type="match status" value="1"/>
</dbReference>
<dbReference type="Pfam" id="PF01053">
    <property type="entry name" value="Cys_Met_Meta_PP"/>
    <property type="match status" value="1"/>
</dbReference>
<dbReference type="PIRSF" id="PIRSF001434">
    <property type="entry name" value="CGS"/>
    <property type="match status" value="1"/>
</dbReference>
<protein>
    <submittedName>
        <fullName evidence="11">Cystathionine beta-lyase</fullName>
        <ecNumber evidence="11">4.4.1.8</ecNumber>
    </submittedName>
</protein>
<evidence type="ECO:0000256" key="4">
    <source>
        <dbReference type="ARBA" id="ARBA00023239"/>
    </source>
</evidence>
<dbReference type="Gene3D" id="3.40.640.10">
    <property type="entry name" value="Type I PLP-dependent aspartate aminotransferase-like (Major domain)"/>
    <property type="match status" value="1"/>
</dbReference>
<comment type="catalytic activity">
    <reaction evidence="7">
        <text>an S-substituted L-cysteine + H2O = a thiol + pyruvate + NH4(+)</text>
        <dbReference type="Rhea" id="RHEA:18121"/>
        <dbReference type="ChEBI" id="CHEBI:15361"/>
        <dbReference type="ChEBI" id="CHEBI:15377"/>
        <dbReference type="ChEBI" id="CHEBI:28938"/>
        <dbReference type="ChEBI" id="CHEBI:29256"/>
        <dbReference type="ChEBI" id="CHEBI:58717"/>
        <dbReference type="EC" id="4.4.1.13"/>
    </reaction>
</comment>
<dbReference type="PANTHER" id="PTHR43500">
    <property type="entry name" value="CYSTATHIONINE BETA-LYASE-RELATED"/>
    <property type="match status" value="1"/>
</dbReference>
<evidence type="ECO:0000256" key="6">
    <source>
        <dbReference type="ARBA" id="ARBA00047517"/>
    </source>
</evidence>
<dbReference type="GO" id="GO:0019346">
    <property type="term" value="P:transsulfuration"/>
    <property type="evidence" value="ECO:0007669"/>
    <property type="project" value="InterPro"/>
</dbReference>
<dbReference type="AlphaFoldDB" id="A0A7X0BYJ8"/>
<evidence type="ECO:0000313" key="12">
    <source>
        <dbReference type="Proteomes" id="UP000557193"/>
    </source>
</evidence>
<dbReference type="Proteomes" id="UP000557193">
    <property type="component" value="Unassembled WGS sequence"/>
</dbReference>
<dbReference type="GO" id="GO:0030170">
    <property type="term" value="F:pyridoxal phosphate binding"/>
    <property type="evidence" value="ECO:0007669"/>
    <property type="project" value="InterPro"/>
</dbReference>
<feature type="modified residue" description="N6-(pyridoxal phosphate)lysine" evidence="8">
    <location>
        <position position="205"/>
    </location>
</feature>
<comment type="similarity">
    <text evidence="2 9">Belongs to the trans-sulfuration enzymes family.</text>
</comment>
<comment type="pathway">
    <text evidence="5">Amino-acid biosynthesis; L-methionine biosynthesis via de novo pathway; L-homocysteine from L-cystathionine: step 1/1.</text>
</comment>
<keyword evidence="12" id="KW-1185">Reference proteome</keyword>
<comment type="caution">
    <text evidence="11">The sequence shown here is derived from an EMBL/GenBank/DDBJ whole genome shotgun (WGS) entry which is preliminary data.</text>
</comment>
<keyword evidence="4 11" id="KW-0456">Lyase</keyword>
<evidence type="ECO:0000256" key="3">
    <source>
        <dbReference type="ARBA" id="ARBA00022898"/>
    </source>
</evidence>
<dbReference type="GO" id="GO:0019450">
    <property type="term" value="P:L-cysteine catabolic process to pyruvate"/>
    <property type="evidence" value="ECO:0007669"/>
    <property type="project" value="TreeGrafter"/>
</dbReference>
<dbReference type="EC" id="4.4.1.8" evidence="11"/>
<dbReference type="PROSITE" id="PS00868">
    <property type="entry name" value="CYS_MET_METAB_PP"/>
    <property type="match status" value="1"/>
</dbReference>
<organism evidence="11 12">
    <name type="scientific">Pseudomonas fluvialis</name>
    <dbReference type="NCBI Taxonomy" id="1793966"/>
    <lineage>
        <taxon>Bacteria</taxon>
        <taxon>Pseudomonadati</taxon>
        <taxon>Pseudomonadota</taxon>
        <taxon>Gammaproteobacteria</taxon>
        <taxon>Pseudomonadales</taxon>
        <taxon>Pseudomonadaceae</taxon>
        <taxon>Pseudomonas</taxon>
    </lineage>
</organism>
<dbReference type="CDD" id="cd00614">
    <property type="entry name" value="CGS_like"/>
    <property type="match status" value="1"/>
</dbReference>
<evidence type="ECO:0000256" key="10">
    <source>
        <dbReference type="SAM" id="MobiDB-lite"/>
    </source>
</evidence>
<keyword evidence="3 8" id="KW-0663">Pyridoxal phosphate</keyword>
<comment type="catalytic activity">
    <reaction evidence="6">
        <text>L,L-cystathionine + H2O = L-homocysteine + pyruvate + NH4(+)</text>
        <dbReference type="Rhea" id="RHEA:13965"/>
        <dbReference type="ChEBI" id="CHEBI:15361"/>
        <dbReference type="ChEBI" id="CHEBI:15377"/>
        <dbReference type="ChEBI" id="CHEBI:28938"/>
        <dbReference type="ChEBI" id="CHEBI:58161"/>
        <dbReference type="ChEBI" id="CHEBI:58199"/>
    </reaction>
</comment>
<proteinExistence type="inferred from homology"/>
<dbReference type="GO" id="GO:0047804">
    <property type="term" value="F:cysteine-S-conjugate beta-lyase activity"/>
    <property type="evidence" value="ECO:0007669"/>
    <property type="project" value="UniProtKB-EC"/>
</dbReference>
<evidence type="ECO:0000256" key="9">
    <source>
        <dbReference type="RuleBase" id="RU362118"/>
    </source>
</evidence>
<evidence type="ECO:0000256" key="1">
    <source>
        <dbReference type="ARBA" id="ARBA00001933"/>
    </source>
</evidence>
<dbReference type="FunFam" id="3.40.640.10:FF:000046">
    <property type="entry name" value="Cystathionine gamma-lyase"/>
    <property type="match status" value="1"/>
</dbReference>
<dbReference type="InterPro" id="IPR054542">
    <property type="entry name" value="Cys_met_metab_PP"/>
</dbReference>
<comment type="cofactor">
    <cofactor evidence="1 9">
        <name>pyridoxal 5'-phosphate</name>
        <dbReference type="ChEBI" id="CHEBI:597326"/>
    </cofactor>
</comment>
<dbReference type="InterPro" id="IPR000277">
    <property type="entry name" value="Cys/Met-Metab_PyrdxlP-dep_enz"/>
</dbReference>
<dbReference type="InterPro" id="IPR015422">
    <property type="entry name" value="PyrdxlP-dep_Trfase_small"/>
</dbReference>
<accession>A0A7X0BYJ8</accession>
<evidence type="ECO:0000313" key="11">
    <source>
        <dbReference type="EMBL" id="MBB6343409.1"/>
    </source>
</evidence>